<evidence type="ECO:0000256" key="2">
    <source>
        <dbReference type="ARBA" id="ARBA00006966"/>
    </source>
</evidence>
<evidence type="ECO:0000256" key="3">
    <source>
        <dbReference type="ARBA" id="ARBA00011881"/>
    </source>
</evidence>
<dbReference type="InterPro" id="IPR015421">
    <property type="entry name" value="PyrdxlP-dep_Trfase_major"/>
</dbReference>
<feature type="domain" description="Aromatic amino acid beta-eliminating lyase/threonine aldolase" evidence="5">
    <location>
        <begin position="12"/>
        <end position="295"/>
    </location>
</feature>
<dbReference type="RefSeq" id="WP_100117239.1">
    <property type="nucleotide sequence ID" value="NZ_MEIV01000062.1"/>
</dbReference>
<reference evidence="6 7" key="1">
    <citation type="journal article" date="2017" name="MBio">
        <title>Type VI secretion-mediated competition in the bee gut microbiome.</title>
        <authorList>
            <person name="Steele M.I."/>
            <person name="Kwong W.K."/>
            <person name="Powell J.E."/>
            <person name="Whiteley M."/>
            <person name="Moran N.A."/>
        </authorList>
    </citation>
    <scope>NUCLEOTIDE SEQUENCE [LARGE SCALE GENOMIC DNA]</scope>
    <source>
        <strain evidence="6 7">PEB0171</strain>
    </source>
</reference>
<dbReference type="Pfam" id="PF01212">
    <property type="entry name" value="Beta_elim_lyase"/>
    <property type="match status" value="1"/>
</dbReference>
<dbReference type="Gene3D" id="3.40.640.10">
    <property type="entry name" value="Type I PLP-dependent aspartate aminotransferase-like (Major domain)"/>
    <property type="match status" value="1"/>
</dbReference>
<dbReference type="InterPro" id="IPR015422">
    <property type="entry name" value="PyrdxlP-dep_Trfase_small"/>
</dbReference>
<dbReference type="PANTHER" id="PTHR48097">
    <property type="entry name" value="L-THREONINE ALDOLASE-RELATED"/>
    <property type="match status" value="1"/>
</dbReference>
<dbReference type="EMBL" id="MEIV01000062">
    <property type="protein sequence ID" value="PIT61397.1"/>
    <property type="molecule type" value="Genomic_DNA"/>
</dbReference>
<comment type="cofactor">
    <cofactor evidence="1">
        <name>pyridoxal 5'-phosphate</name>
        <dbReference type="ChEBI" id="CHEBI:597326"/>
    </cofactor>
</comment>
<evidence type="ECO:0000259" key="5">
    <source>
        <dbReference type="Pfam" id="PF01212"/>
    </source>
</evidence>
<organism evidence="6 7">
    <name type="scientific">Snodgrassella alvi</name>
    <dbReference type="NCBI Taxonomy" id="1196083"/>
    <lineage>
        <taxon>Bacteria</taxon>
        <taxon>Pseudomonadati</taxon>
        <taxon>Pseudomonadota</taxon>
        <taxon>Betaproteobacteria</taxon>
        <taxon>Neisseriales</taxon>
        <taxon>Neisseriaceae</taxon>
        <taxon>Snodgrassella</taxon>
    </lineage>
</organism>
<dbReference type="GO" id="GO:0016829">
    <property type="term" value="F:lyase activity"/>
    <property type="evidence" value="ECO:0007669"/>
    <property type="project" value="InterPro"/>
</dbReference>
<dbReference type="Proteomes" id="UP000231094">
    <property type="component" value="Unassembled WGS sequence"/>
</dbReference>
<proteinExistence type="inferred from homology"/>
<protein>
    <submittedName>
        <fullName evidence="6">Threonine aldolase</fullName>
    </submittedName>
</protein>
<evidence type="ECO:0000313" key="7">
    <source>
        <dbReference type="Proteomes" id="UP000231094"/>
    </source>
</evidence>
<dbReference type="InterPro" id="IPR001597">
    <property type="entry name" value="ArAA_b-elim_lyase/Thr_aldolase"/>
</dbReference>
<dbReference type="PANTHER" id="PTHR48097:SF5">
    <property type="entry name" value="LOW SPECIFICITY L-THREONINE ALDOLASE"/>
    <property type="match status" value="1"/>
</dbReference>
<dbReference type="SUPFAM" id="SSF53383">
    <property type="entry name" value="PLP-dependent transferases"/>
    <property type="match status" value="1"/>
</dbReference>
<comment type="similarity">
    <text evidence="2">Belongs to the threonine aldolase family.</text>
</comment>
<dbReference type="AlphaFoldDB" id="A0A2N9Y2K4"/>
<keyword evidence="4" id="KW-0663">Pyridoxal phosphate</keyword>
<dbReference type="Gene3D" id="3.90.1150.10">
    <property type="entry name" value="Aspartate Aminotransferase, domain 1"/>
    <property type="match status" value="1"/>
</dbReference>
<gene>
    <name evidence="6" type="ORF">BHC47_06845</name>
</gene>
<dbReference type="InterPro" id="IPR015424">
    <property type="entry name" value="PyrdxlP-dep_Trfase"/>
</dbReference>
<sequence>MNRLHDNQSYAFASDNYSGVHPKIIQALTIANGGHQPAYGADVYTLALQQKIKQLFGEQAEAFPVFNGTGANVTALQALLPRWGAVICAESAHIQCDEGVAPEHLAGVKLLTVATDDGKLTPQLVARQAWGFGMEHRAQPAVVYISQTTELGTCYSVAEIRDLAEYCHKHNMQLYLDGARLANALVAENTDARTMITDTGVDMLNLGGTKNGMLQGECIISMRADTHAAMPYLRKINAQLGAKMRFISAQFLAWLEDDLWLDLAASSNLMAKRLAASLTAIEQVSVTQKVQANAIFAILPANARARLHQQFHFYDWDESKGEVRWMTSFDTTPEQVDAFAAAIRQAIAEK</sequence>
<dbReference type="GO" id="GO:0006520">
    <property type="term" value="P:amino acid metabolic process"/>
    <property type="evidence" value="ECO:0007669"/>
    <property type="project" value="InterPro"/>
</dbReference>
<evidence type="ECO:0000313" key="6">
    <source>
        <dbReference type="EMBL" id="PIT61397.1"/>
    </source>
</evidence>
<comment type="subunit">
    <text evidence="3">Homotetramer.</text>
</comment>
<accession>A0A2N9Y2K4</accession>
<evidence type="ECO:0000256" key="4">
    <source>
        <dbReference type="ARBA" id="ARBA00022898"/>
    </source>
</evidence>
<comment type="caution">
    <text evidence="6">The sequence shown here is derived from an EMBL/GenBank/DDBJ whole genome shotgun (WGS) entry which is preliminary data.</text>
</comment>
<evidence type="ECO:0000256" key="1">
    <source>
        <dbReference type="ARBA" id="ARBA00001933"/>
    </source>
</evidence>
<name>A0A2N9Y2K4_9NEIS</name>